<dbReference type="AlphaFoldDB" id="A0A165Z0J1"/>
<evidence type="ECO:0000256" key="1">
    <source>
        <dbReference type="SAM" id="MobiDB-lite"/>
    </source>
</evidence>
<gene>
    <name evidence="2" type="ORF">SISSUDRAFT_1065836</name>
</gene>
<dbReference type="OrthoDB" id="2553626at2759"/>
<evidence type="ECO:0000313" key="2">
    <source>
        <dbReference type="EMBL" id="KZT33805.1"/>
    </source>
</evidence>
<keyword evidence="3" id="KW-1185">Reference proteome</keyword>
<dbReference type="Proteomes" id="UP000076798">
    <property type="component" value="Unassembled WGS sequence"/>
</dbReference>
<reference evidence="2 3" key="1">
    <citation type="journal article" date="2016" name="Mol. Biol. Evol.">
        <title>Comparative Genomics of Early-Diverging Mushroom-Forming Fungi Provides Insights into the Origins of Lignocellulose Decay Capabilities.</title>
        <authorList>
            <person name="Nagy L.G."/>
            <person name="Riley R."/>
            <person name="Tritt A."/>
            <person name="Adam C."/>
            <person name="Daum C."/>
            <person name="Floudas D."/>
            <person name="Sun H."/>
            <person name="Yadav J.S."/>
            <person name="Pangilinan J."/>
            <person name="Larsson K.H."/>
            <person name="Matsuura K."/>
            <person name="Barry K."/>
            <person name="Labutti K."/>
            <person name="Kuo R."/>
            <person name="Ohm R.A."/>
            <person name="Bhattacharya S.S."/>
            <person name="Shirouzu T."/>
            <person name="Yoshinaga Y."/>
            <person name="Martin F.M."/>
            <person name="Grigoriev I.V."/>
            <person name="Hibbett D.S."/>
        </authorList>
    </citation>
    <scope>NUCLEOTIDE SEQUENCE [LARGE SCALE GENOMIC DNA]</scope>
    <source>
        <strain evidence="2 3">HHB10207 ss-3</strain>
    </source>
</reference>
<name>A0A165Z0J1_9AGAM</name>
<proteinExistence type="predicted"/>
<protein>
    <submittedName>
        <fullName evidence="2">Uncharacterized protein</fullName>
    </submittedName>
</protein>
<sequence length="281" mass="30689">MSNRTVNRPIALHHSALSALEFCAFIPDLFDIFEVDTPAPGDAVNAMEANLVNNALEPRELRGWLKGRHRKALRFADLNTVMEIVVGSLQLAEGLKAKNVLAAFRLVAHCLHPGPKIIVRDLVWIPSKPSLSLWRPRTQVHVHIPTPTFRGPSPIPASWTPPPFHDHLHRPAEPIRSSAPPAEFGRGHHRAPVATLQSPIFSEMTNVFPGHFAESEARNADQSSVTDEWTASMTDELTQTASQTASSDAEFSADPGSGSGSGSEGRPHKRRRLATVRSSGN</sequence>
<organism evidence="2 3">
    <name type="scientific">Sistotremastrum suecicum HHB10207 ss-3</name>
    <dbReference type="NCBI Taxonomy" id="1314776"/>
    <lineage>
        <taxon>Eukaryota</taxon>
        <taxon>Fungi</taxon>
        <taxon>Dikarya</taxon>
        <taxon>Basidiomycota</taxon>
        <taxon>Agaricomycotina</taxon>
        <taxon>Agaricomycetes</taxon>
        <taxon>Sistotremastrales</taxon>
        <taxon>Sistotremastraceae</taxon>
        <taxon>Sistotremastrum</taxon>
    </lineage>
</organism>
<evidence type="ECO:0000313" key="3">
    <source>
        <dbReference type="Proteomes" id="UP000076798"/>
    </source>
</evidence>
<feature type="region of interest" description="Disordered" evidence="1">
    <location>
        <begin position="215"/>
        <end position="281"/>
    </location>
</feature>
<feature type="compositionally biased region" description="Polar residues" evidence="1">
    <location>
        <begin position="220"/>
        <end position="249"/>
    </location>
</feature>
<dbReference type="EMBL" id="KV428217">
    <property type="protein sequence ID" value="KZT33805.1"/>
    <property type="molecule type" value="Genomic_DNA"/>
</dbReference>
<accession>A0A165Z0J1</accession>